<organism evidence="7 8">
    <name type="scientific">Xylona heveae (strain CBS 132557 / TC161)</name>
    <dbReference type="NCBI Taxonomy" id="1328760"/>
    <lineage>
        <taxon>Eukaryota</taxon>
        <taxon>Fungi</taxon>
        <taxon>Dikarya</taxon>
        <taxon>Ascomycota</taxon>
        <taxon>Pezizomycotina</taxon>
        <taxon>Xylonomycetes</taxon>
        <taxon>Xylonales</taxon>
        <taxon>Xylonaceae</taxon>
        <taxon>Xylona</taxon>
    </lineage>
</organism>
<dbReference type="InterPro" id="IPR036155">
    <property type="entry name" value="Crypto/Photolyase_N_sf"/>
</dbReference>
<dbReference type="STRING" id="1328760.A0A165HHK5"/>
<feature type="region of interest" description="Disordered" evidence="5">
    <location>
        <begin position="169"/>
        <end position="224"/>
    </location>
</feature>
<dbReference type="OMA" id="GNWNYTA"/>
<comment type="cofactor">
    <cofactor evidence="4">
        <name>FAD</name>
        <dbReference type="ChEBI" id="CHEBI:57692"/>
    </cofactor>
    <text evidence="4">Binds 1 FAD per subunit.</text>
</comment>
<evidence type="ECO:0000256" key="5">
    <source>
        <dbReference type="SAM" id="MobiDB-lite"/>
    </source>
</evidence>
<keyword evidence="2 4" id="KW-0285">Flavoprotein</keyword>
<evidence type="ECO:0000259" key="6">
    <source>
        <dbReference type="PROSITE" id="PS51645"/>
    </source>
</evidence>
<evidence type="ECO:0000256" key="3">
    <source>
        <dbReference type="ARBA" id="ARBA00022827"/>
    </source>
</evidence>
<dbReference type="Proteomes" id="UP000076632">
    <property type="component" value="Unassembled WGS sequence"/>
</dbReference>
<dbReference type="OrthoDB" id="435881at2759"/>
<dbReference type="Pfam" id="PF03441">
    <property type="entry name" value="FAD_binding_7"/>
    <property type="match status" value="1"/>
</dbReference>
<protein>
    <submittedName>
        <fullName evidence="7">Cryptochrome-2</fullName>
    </submittedName>
</protein>
<dbReference type="Gene3D" id="1.10.579.10">
    <property type="entry name" value="DNA Cyclobutane Dipyrimidine Photolyase, subunit A, domain 3"/>
    <property type="match status" value="1"/>
</dbReference>
<evidence type="ECO:0000256" key="1">
    <source>
        <dbReference type="ARBA" id="ARBA00005862"/>
    </source>
</evidence>
<dbReference type="GO" id="GO:0032922">
    <property type="term" value="P:circadian regulation of gene expression"/>
    <property type="evidence" value="ECO:0007669"/>
    <property type="project" value="TreeGrafter"/>
</dbReference>
<dbReference type="GeneID" id="28899391"/>
<dbReference type="AlphaFoldDB" id="A0A165HHK5"/>
<proteinExistence type="inferred from homology"/>
<accession>A0A165HHK5</accession>
<dbReference type="InterPro" id="IPR006050">
    <property type="entry name" value="DNA_photolyase_N"/>
</dbReference>
<reference evidence="7 8" key="1">
    <citation type="journal article" date="2016" name="Fungal Biol.">
        <title>The genome of Xylona heveae provides a window into fungal endophytism.</title>
        <authorList>
            <person name="Gazis R."/>
            <person name="Kuo A."/>
            <person name="Riley R."/>
            <person name="LaButti K."/>
            <person name="Lipzen A."/>
            <person name="Lin J."/>
            <person name="Amirebrahimi M."/>
            <person name="Hesse C.N."/>
            <person name="Spatafora J.W."/>
            <person name="Henrissat B."/>
            <person name="Hainaut M."/>
            <person name="Grigoriev I.V."/>
            <person name="Hibbett D.S."/>
        </authorList>
    </citation>
    <scope>NUCLEOTIDE SEQUENCE [LARGE SCALE GENOMIC DNA]</scope>
    <source>
        <strain evidence="7 8">TC161</strain>
    </source>
</reference>
<evidence type="ECO:0000313" key="8">
    <source>
        <dbReference type="Proteomes" id="UP000076632"/>
    </source>
</evidence>
<dbReference type="PROSITE" id="PS51645">
    <property type="entry name" value="PHR_CRY_ALPHA_BETA"/>
    <property type="match status" value="1"/>
</dbReference>
<dbReference type="InterPro" id="IPR005101">
    <property type="entry name" value="Cryptochr/Photolyase_FAD-bd"/>
</dbReference>
<keyword evidence="8" id="KW-1185">Reference proteome</keyword>
<dbReference type="GO" id="GO:0003677">
    <property type="term" value="F:DNA binding"/>
    <property type="evidence" value="ECO:0007669"/>
    <property type="project" value="TreeGrafter"/>
</dbReference>
<dbReference type="PANTHER" id="PTHR11455:SF9">
    <property type="entry name" value="CRYPTOCHROME CIRCADIAN CLOCK 5 ISOFORM X1"/>
    <property type="match status" value="1"/>
</dbReference>
<feature type="compositionally biased region" description="Basic and acidic residues" evidence="5">
    <location>
        <begin position="638"/>
        <end position="654"/>
    </location>
</feature>
<dbReference type="GO" id="GO:0005737">
    <property type="term" value="C:cytoplasm"/>
    <property type="evidence" value="ECO:0007669"/>
    <property type="project" value="TreeGrafter"/>
</dbReference>
<dbReference type="InterPro" id="IPR036134">
    <property type="entry name" value="Crypto/Photolyase_FAD-like_sf"/>
</dbReference>
<evidence type="ECO:0000313" key="7">
    <source>
        <dbReference type="EMBL" id="KZF23530.1"/>
    </source>
</evidence>
<dbReference type="GO" id="GO:0003904">
    <property type="term" value="F:deoxyribodipyrimidine photo-lyase activity"/>
    <property type="evidence" value="ECO:0007669"/>
    <property type="project" value="TreeGrafter"/>
</dbReference>
<evidence type="ECO:0000256" key="4">
    <source>
        <dbReference type="PIRSR" id="PIRSR602081-1"/>
    </source>
</evidence>
<dbReference type="Gene3D" id="1.25.40.80">
    <property type="match status" value="1"/>
</dbReference>
<dbReference type="RefSeq" id="XP_018189085.1">
    <property type="nucleotide sequence ID" value="XM_018334254.1"/>
</dbReference>
<dbReference type="EMBL" id="KV407457">
    <property type="protein sequence ID" value="KZF23530.1"/>
    <property type="molecule type" value="Genomic_DNA"/>
</dbReference>
<dbReference type="GO" id="GO:0005634">
    <property type="term" value="C:nucleus"/>
    <property type="evidence" value="ECO:0007669"/>
    <property type="project" value="TreeGrafter"/>
</dbReference>
<dbReference type="GO" id="GO:0071949">
    <property type="term" value="F:FAD binding"/>
    <property type="evidence" value="ECO:0007669"/>
    <property type="project" value="TreeGrafter"/>
</dbReference>
<feature type="domain" description="Photolyase/cryptochrome alpha/beta" evidence="6">
    <location>
        <begin position="6"/>
        <end position="138"/>
    </location>
</feature>
<dbReference type="PANTHER" id="PTHR11455">
    <property type="entry name" value="CRYPTOCHROME"/>
    <property type="match status" value="1"/>
</dbReference>
<dbReference type="Pfam" id="PF00875">
    <property type="entry name" value="DNA_photolyase"/>
    <property type="match status" value="1"/>
</dbReference>
<dbReference type="GO" id="GO:0043153">
    <property type="term" value="P:entrainment of circadian clock by photoperiod"/>
    <property type="evidence" value="ECO:0007669"/>
    <property type="project" value="TreeGrafter"/>
</dbReference>
<sequence>MTKPKPRVIYWFRTDLRLHDSPALKAALDLEPECLYPIWTWDPHYVYRARVGPNRWQFLLDCQSDLSASITKLNKKSKLFVIRESPTTLFPKLFKAWNISHLVFEKDTDAYARDRDNEVTEIAKKAGVQVITKVGRTLYDPDELVKQNHGKPTMSISQVIKAGEQIGQIPRPIPAPASLPDPGDTSLNFKQDHPSSEPDINAPQRNSSDQSYAHLAGPQGDFSVPTYDELGLKPSTTPHHGGETAALAALDKIISNTKYTATFEKPSTAPTAFEPQSTTLLSPHLHFGSLSCREFYWRAQDVVDNFKQGTASHPPTSLTGQLLFRDMYFGAQAALGHKFGQAYGNPSCRSVPWHLPSKVNEDTGLVVRDGGGGGGVEYSIDSSTAETWFQRWKYGCTGFPWIDALMRQLRQEGWIHHLGRHAVACFLTRGGCYVDWERGAAVFEEWLIDHEPACNIGNWQWLSCTAFYAQFYRCYSPISFPQKWDKDGAFVRKYVPELANFPAKYIYEPWKAPIADQKAAGCLIKSIDEEGEDGELDLSPWKKEIVAEKHEANGAQNGDEKKEKESMNIYPKPMFDFPSRRTTCINALKNAYRVGLYGNDQKVLDGTWRDLFPDEAEGPTSTADVEAMHDADAHGEFVHDAEGHEGLHEKDHSPVGRKRKEHGQGTLDGHVKRTKT</sequence>
<comment type="similarity">
    <text evidence="1">Belongs to the DNA photolyase class-1 family.</text>
</comment>
<gene>
    <name evidence="7" type="ORF">L228DRAFT_260344</name>
</gene>
<name>A0A165HHK5_XYLHT</name>
<feature type="region of interest" description="Disordered" evidence="5">
    <location>
        <begin position="638"/>
        <end position="676"/>
    </location>
</feature>
<dbReference type="InterPro" id="IPR002081">
    <property type="entry name" value="Cryptochrome/DNA_photolyase_1"/>
</dbReference>
<dbReference type="SUPFAM" id="SSF52425">
    <property type="entry name" value="Cryptochrome/photolyase, N-terminal domain"/>
    <property type="match status" value="1"/>
</dbReference>
<dbReference type="SUPFAM" id="SSF48173">
    <property type="entry name" value="Cryptochrome/photolyase FAD-binding domain"/>
    <property type="match status" value="1"/>
</dbReference>
<keyword evidence="3 4" id="KW-0274">FAD</keyword>
<dbReference type="InParanoid" id="A0A165HHK5"/>
<dbReference type="InterPro" id="IPR014729">
    <property type="entry name" value="Rossmann-like_a/b/a_fold"/>
</dbReference>
<dbReference type="Gene3D" id="3.40.50.620">
    <property type="entry name" value="HUPs"/>
    <property type="match status" value="1"/>
</dbReference>
<evidence type="ECO:0000256" key="2">
    <source>
        <dbReference type="ARBA" id="ARBA00022630"/>
    </source>
</evidence>
<feature type="binding site" evidence="4">
    <location>
        <begin position="278"/>
        <end position="282"/>
    </location>
    <ligand>
        <name>FAD</name>
        <dbReference type="ChEBI" id="CHEBI:57692"/>
    </ligand>
</feature>